<dbReference type="EMBL" id="FOUY01000002">
    <property type="protein sequence ID" value="SFM70490.1"/>
    <property type="molecule type" value="Genomic_DNA"/>
</dbReference>
<keyword evidence="1" id="KW-0472">Membrane</keyword>
<gene>
    <name evidence="2" type="ORF">SAMN05216207_100246</name>
</gene>
<evidence type="ECO:0000313" key="3">
    <source>
        <dbReference type="Proteomes" id="UP000199614"/>
    </source>
</evidence>
<reference evidence="2 3" key="1">
    <citation type="submission" date="2016-10" db="EMBL/GenBank/DDBJ databases">
        <authorList>
            <person name="de Groot N.N."/>
        </authorList>
    </citation>
    <scope>NUCLEOTIDE SEQUENCE [LARGE SCALE GENOMIC DNA]</scope>
    <source>
        <strain evidence="2 3">CGMCC 4.1877</strain>
    </source>
</reference>
<sequence>MRAPWTVLRDANAELHRERDERAELIALRKERIVLRTMLWTGFAGLVVTLGLGTTETLPTGPVLTTLVATLLTGGLSVAVATHRHGASHSAEAKRADATRSLVLLPATPVVTALIHWYVSGDLDFTVLYIGMLGPMLAATLLLRRWRHAHLAREQDDTTAGPASE</sequence>
<accession>A0A1I4T1N7</accession>
<dbReference type="STRING" id="260086.SAMN05216207_100246"/>
<feature type="transmembrane region" description="Helical" evidence="1">
    <location>
        <begin position="33"/>
        <end position="54"/>
    </location>
</feature>
<evidence type="ECO:0000313" key="2">
    <source>
        <dbReference type="EMBL" id="SFM70490.1"/>
    </source>
</evidence>
<keyword evidence="3" id="KW-1185">Reference proteome</keyword>
<dbReference type="Proteomes" id="UP000199614">
    <property type="component" value="Unassembled WGS sequence"/>
</dbReference>
<dbReference type="RefSeq" id="WP_093336751.1">
    <property type="nucleotide sequence ID" value="NZ_FOUY01000002.1"/>
</dbReference>
<protein>
    <submittedName>
        <fullName evidence="2">Uncharacterized protein</fullName>
    </submittedName>
</protein>
<feature type="transmembrane region" description="Helical" evidence="1">
    <location>
        <begin position="60"/>
        <end position="81"/>
    </location>
</feature>
<dbReference type="OrthoDB" id="10018353at2"/>
<feature type="transmembrane region" description="Helical" evidence="1">
    <location>
        <begin position="102"/>
        <end position="119"/>
    </location>
</feature>
<evidence type="ECO:0000256" key="1">
    <source>
        <dbReference type="SAM" id="Phobius"/>
    </source>
</evidence>
<keyword evidence="1" id="KW-0812">Transmembrane</keyword>
<dbReference type="AlphaFoldDB" id="A0A1I4T1N7"/>
<feature type="transmembrane region" description="Helical" evidence="1">
    <location>
        <begin position="125"/>
        <end position="143"/>
    </location>
</feature>
<name>A0A1I4T1N7_PSUAM</name>
<proteinExistence type="predicted"/>
<organism evidence="2 3">
    <name type="scientific">Pseudonocardia ammonioxydans</name>
    <dbReference type="NCBI Taxonomy" id="260086"/>
    <lineage>
        <taxon>Bacteria</taxon>
        <taxon>Bacillati</taxon>
        <taxon>Actinomycetota</taxon>
        <taxon>Actinomycetes</taxon>
        <taxon>Pseudonocardiales</taxon>
        <taxon>Pseudonocardiaceae</taxon>
        <taxon>Pseudonocardia</taxon>
    </lineage>
</organism>
<keyword evidence="1" id="KW-1133">Transmembrane helix</keyword>